<keyword evidence="3" id="KW-1185">Reference proteome</keyword>
<feature type="compositionally biased region" description="Basic and acidic residues" evidence="1">
    <location>
        <begin position="96"/>
        <end position="108"/>
    </location>
</feature>
<feature type="compositionally biased region" description="Polar residues" evidence="1">
    <location>
        <begin position="82"/>
        <end position="91"/>
    </location>
</feature>
<reference evidence="2 3" key="1">
    <citation type="journal article" date="2015" name="Sci. Rep.">
        <title>The power of single molecule real-time sequencing technology in the de novo assembly of a eukaryotic genome.</title>
        <authorList>
            <person name="Sakai H."/>
            <person name="Naito K."/>
            <person name="Ogiso-Tanaka E."/>
            <person name="Takahashi Y."/>
            <person name="Iseki K."/>
            <person name="Muto C."/>
            <person name="Satou K."/>
            <person name="Teruya K."/>
            <person name="Shiroma A."/>
            <person name="Shimoji M."/>
            <person name="Hirano T."/>
            <person name="Itoh T."/>
            <person name="Kaga A."/>
            <person name="Tomooka N."/>
        </authorList>
    </citation>
    <scope>NUCLEOTIDE SEQUENCE [LARGE SCALE GENOMIC DNA]</scope>
    <source>
        <strain evidence="3">cv. Shumari</strain>
    </source>
</reference>
<gene>
    <name evidence="2" type="primary">Vigan.03G000500</name>
    <name evidence="2" type="ORF">VIGAN_03000500</name>
</gene>
<dbReference type="AlphaFoldDB" id="A0A0S3RIN7"/>
<accession>A0A0S3RIN7</accession>
<proteinExistence type="predicted"/>
<dbReference type="EMBL" id="AP015036">
    <property type="protein sequence ID" value="BAT80426.1"/>
    <property type="molecule type" value="Genomic_DNA"/>
</dbReference>
<evidence type="ECO:0000313" key="3">
    <source>
        <dbReference type="Proteomes" id="UP000291084"/>
    </source>
</evidence>
<organism evidence="2 3">
    <name type="scientific">Vigna angularis var. angularis</name>
    <dbReference type="NCBI Taxonomy" id="157739"/>
    <lineage>
        <taxon>Eukaryota</taxon>
        <taxon>Viridiplantae</taxon>
        <taxon>Streptophyta</taxon>
        <taxon>Embryophyta</taxon>
        <taxon>Tracheophyta</taxon>
        <taxon>Spermatophyta</taxon>
        <taxon>Magnoliopsida</taxon>
        <taxon>eudicotyledons</taxon>
        <taxon>Gunneridae</taxon>
        <taxon>Pentapetalae</taxon>
        <taxon>rosids</taxon>
        <taxon>fabids</taxon>
        <taxon>Fabales</taxon>
        <taxon>Fabaceae</taxon>
        <taxon>Papilionoideae</taxon>
        <taxon>50 kb inversion clade</taxon>
        <taxon>NPAAA clade</taxon>
        <taxon>indigoferoid/millettioid clade</taxon>
        <taxon>Phaseoleae</taxon>
        <taxon>Vigna</taxon>
    </lineage>
</organism>
<feature type="compositionally biased region" description="Polar residues" evidence="1">
    <location>
        <begin position="1"/>
        <end position="12"/>
    </location>
</feature>
<feature type="compositionally biased region" description="Polar residues" evidence="1">
    <location>
        <begin position="19"/>
        <end position="49"/>
    </location>
</feature>
<evidence type="ECO:0000256" key="1">
    <source>
        <dbReference type="SAM" id="MobiDB-lite"/>
    </source>
</evidence>
<name>A0A0S3RIN7_PHAAN</name>
<protein>
    <submittedName>
        <fullName evidence="2">Uncharacterized protein</fullName>
    </submittedName>
</protein>
<evidence type="ECO:0000313" key="2">
    <source>
        <dbReference type="EMBL" id="BAT80426.1"/>
    </source>
</evidence>
<dbReference type="Proteomes" id="UP000291084">
    <property type="component" value="Chromosome 3"/>
</dbReference>
<sequence>MANNGNSSSKTQPPYAPSPNHQNFLQNNGVGMTPQPQFCSGNHHSQSLAPNGRRQGEASRAVEGMERSGPTIEGGEELEPNSRVQGKQSRTGAGPDRLKSDYPKWDNS</sequence>
<feature type="region of interest" description="Disordered" evidence="1">
    <location>
        <begin position="1"/>
        <end position="108"/>
    </location>
</feature>